<keyword evidence="3" id="KW-1185">Reference proteome</keyword>
<dbReference type="PANTHER" id="PTHR22899:SF0">
    <property type="entry name" value="F-BOX ASSOCIATED DOMAIN-CONTAINING PROTEIN-RELATED"/>
    <property type="match status" value="1"/>
</dbReference>
<dbReference type="PANTHER" id="PTHR22899">
    <property type="entry name" value="CYCLIN-RELATED F-BOX FAMILY"/>
    <property type="match status" value="1"/>
</dbReference>
<dbReference type="OrthoDB" id="10577452at2759"/>
<protein>
    <recommendedName>
        <fullName evidence="1">Sdz-33 F-box domain-containing protein</fullName>
    </recommendedName>
</protein>
<evidence type="ECO:0000259" key="1">
    <source>
        <dbReference type="Pfam" id="PF07735"/>
    </source>
</evidence>
<feature type="domain" description="Sdz-33 F-box" evidence="1">
    <location>
        <begin position="125"/>
        <end position="187"/>
    </location>
</feature>
<dbReference type="AlphaFoldDB" id="A0A2G5UJL5"/>
<comment type="caution">
    <text evidence="2">The sequence shown here is derived from an EMBL/GenBank/DDBJ whole genome shotgun (WGS) entry which is preliminary data.</text>
</comment>
<dbReference type="STRING" id="1611254.A0A2G5UJL5"/>
<evidence type="ECO:0000313" key="2">
    <source>
        <dbReference type="EMBL" id="PIC39653.1"/>
    </source>
</evidence>
<organism evidence="2 3">
    <name type="scientific">Caenorhabditis nigoni</name>
    <dbReference type="NCBI Taxonomy" id="1611254"/>
    <lineage>
        <taxon>Eukaryota</taxon>
        <taxon>Metazoa</taxon>
        <taxon>Ecdysozoa</taxon>
        <taxon>Nematoda</taxon>
        <taxon>Chromadorea</taxon>
        <taxon>Rhabditida</taxon>
        <taxon>Rhabditina</taxon>
        <taxon>Rhabditomorpha</taxon>
        <taxon>Rhabditoidea</taxon>
        <taxon>Rhabditidae</taxon>
        <taxon>Peloderinae</taxon>
        <taxon>Caenorhabditis</taxon>
    </lineage>
</organism>
<proteinExistence type="predicted"/>
<dbReference type="EMBL" id="PDUG01000003">
    <property type="protein sequence ID" value="PIC39653.1"/>
    <property type="molecule type" value="Genomic_DNA"/>
</dbReference>
<accession>A0A2G5UJL5</accession>
<evidence type="ECO:0000313" key="3">
    <source>
        <dbReference type="Proteomes" id="UP000230233"/>
    </source>
</evidence>
<gene>
    <name evidence="2" type="primary">Cnig_chr_III.g11273</name>
    <name evidence="2" type="ORF">B9Z55_011273</name>
</gene>
<name>A0A2G5UJL5_9PELO</name>
<dbReference type="Proteomes" id="UP000230233">
    <property type="component" value="Chromosome III"/>
</dbReference>
<sequence length="249" mass="28628">MRRGNKKLMSLNDLPANVNVWEETEERKRTISNQGMTLGEWIRHLCSISGKGALYEAEFDVGRINFDNQSLRNVFPKLGHIVINSSKAETDQRDVIYTQNILKAFLPDAQSLELWHVPLQENLSLQHIGMANLKVLDYHSRTNLNFDFLFTLNAENCMINTDRISLRDLNRFLKFWIKGSNPKLKDLILSFYTEVNTDWNVLLKGLKAKEAEAKGPMTNYIIENCRGVSAGIEIFHLEENAGIQFKILN</sequence>
<dbReference type="InterPro" id="IPR012885">
    <property type="entry name" value="F-box_Sdz-33"/>
</dbReference>
<reference evidence="3" key="1">
    <citation type="submission" date="2017-10" db="EMBL/GenBank/DDBJ databases">
        <title>Rapid genome shrinkage in a self-fertile nematode reveals novel sperm competition proteins.</title>
        <authorList>
            <person name="Yin D."/>
            <person name="Schwarz E.M."/>
            <person name="Thomas C.G."/>
            <person name="Felde R.L."/>
            <person name="Korf I.F."/>
            <person name="Cutter A.D."/>
            <person name="Schartner C.M."/>
            <person name="Ralston E.J."/>
            <person name="Meyer B.J."/>
            <person name="Haag E.S."/>
        </authorList>
    </citation>
    <scope>NUCLEOTIDE SEQUENCE [LARGE SCALE GENOMIC DNA]</scope>
    <source>
        <strain evidence="3">JU1422</strain>
    </source>
</reference>
<dbReference type="Pfam" id="PF07735">
    <property type="entry name" value="FBA_2"/>
    <property type="match status" value="1"/>
</dbReference>
<dbReference type="InterPro" id="IPR053222">
    <property type="entry name" value="Zygotic_Embryogenesis-Asso"/>
</dbReference>